<dbReference type="RefSeq" id="WP_258542290.1">
    <property type="nucleotide sequence ID" value="NZ_OU015584.1"/>
</dbReference>
<dbReference type="AlphaFoldDB" id="A0A916JNX6"/>
<proteinExistence type="predicted"/>
<accession>A0A916JNX6</accession>
<dbReference type="EMBL" id="OU015584">
    <property type="protein sequence ID" value="CAG5083058.1"/>
    <property type="molecule type" value="Genomic_DNA"/>
</dbReference>
<reference evidence="1" key="1">
    <citation type="submission" date="2021-04" db="EMBL/GenBank/DDBJ databases">
        <authorList>
            <person name="Rodrigo-Torres L."/>
            <person name="Arahal R. D."/>
            <person name="Lucena T."/>
        </authorList>
    </citation>
    <scope>NUCLEOTIDE SEQUENCE</scope>
    <source>
        <strain evidence="1">AS29M-1</strain>
    </source>
</reference>
<dbReference type="KEGG" id="ptan:CRYO30217_02078"/>
<evidence type="ECO:0000313" key="2">
    <source>
        <dbReference type="Proteomes" id="UP000683507"/>
    </source>
</evidence>
<keyword evidence="2" id="KW-1185">Reference proteome</keyword>
<protein>
    <submittedName>
        <fullName evidence="1">Uncharacterized protein</fullName>
    </submittedName>
</protein>
<organism evidence="1 2">
    <name type="scientific">Parvicella tangerina</name>
    <dbReference type="NCBI Taxonomy" id="2829795"/>
    <lineage>
        <taxon>Bacteria</taxon>
        <taxon>Pseudomonadati</taxon>
        <taxon>Bacteroidota</taxon>
        <taxon>Flavobacteriia</taxon>
        <taxon>Flavobacteriales</taxon>
        <taxon>Parvicellaceae</taxon>
        <taxon>Parvicella</taxon>
    </lineage>
</organism>
<dbReference type="Proteomes" id="UP000683507">
    <property type="component" value="Chromosome"/>
</dbReference>
<gene>
    <name evidence="1" type="ORF">CRYO30217_02078</name>
</gene>
<sequence length="179" mass="21589">MEREIYIRHAGVYFGNLTFYYENYFNGTVHVSRKTPRQVTVENFTEVDLVELHSRLDRFEHKQVSPEHLLDLDKSFVLHYFSDEIESNSIDPRDLNVFPAEDIYFHKTLFDQDRGVIGSVKITVNCSNQTKNYYFKPLCPELKSFEERFQRPFNQINRHILFEFLHENVRPHFPNAFFW</sequence>
<evidence type="ECO:0000313" key="1">
    <source>
        <dbReference type="EMBL" id="CAG5083058.1"/>
    </source>
</evidence>
<name>A0A916JNX6_9FLAO</name>